<name>A0ABR3Q9M8_9TREE</name>
<dbReference type="Pfam" id="PF05615">
    <property type="entry name" value="THOC7"/>
    <property type="match status" value="1"/>
</dbReference>
<evidence type="ECO:0000313" key="5">
    <source>
        <dbReference type="Proteomes" id="UP001565368"/>
    </source>
</evidence>
<dbReference type="GeneID" id="95983129"/>
<feature type="compositionally biased region" description="Acidic residues" evidence="3">
    <location>
        <begin position="296"/>
        <end position="306"/>
    </location>
</feature>
<comment type="caution">
    <text evidence="4">The sequence shown here is derived from an EMBL/GenBank/DDBJ whole genome shotgun (WGS) entry which is preliminary data.</text>
</comment>
<keyword evidence="2" id="KW-0539">Nucleus</keyword>
<feature type="compositionally biased region" description="Basic and acidic residues" evidence="3">
    <location>
        <begin position="307"/>
        <end position="319"/>
    </location>
</feature>
<sequence length="336" mass="36053">MSTAPAPLPADALNRFRIAHPDREVKGVIRRLTRLPLLASQPLPADGGGLDHAQELVYERELVRLEVDKWRLGVERTVASVRTLERQRESYLSKTEETVLRTQKLRQTLEEEKVLLKKGLAERNHRVKCDEVAKKIVARGRTRKELDEQIDEMKASLAEHRALYEQVLSVAQARADMFTQITALVDECRALKLPDAAGVSADASAEMDVDEAAAAAGGAAAPEAKAAPAAAPRLSATTLPFQPARAASKSPAPAHPLPSRPGRAAAALSYNSRSSSGPASLPQRPSGLRTVTGSLEEGELGDDGEDGEVKEGGKRKAEGEAPAAPPVRATRSRTAK</sequence>
<comment type="subcellular location">
    <subcellularLocation>
        <location evidence="1">Nucleus</location>
    </subcellularLocation>
</comment>
<evidence type="ECO:0000313" key="4">
    <source>
        <dbReference type="EMBL" id="KAL1411136.1"/>
    </source>
</evidence>
<dbReference type="Proteomes" id="UP001565368">
    <property type="component" value="Unassembled WGS sequence"/>
</dbReference>
<feature type="compositionally biased region" description="Polar residues" evidence="3">
    <location>
        <begin position="269"/>
        <end position="278"/>
    </location>
</feature>
<evidence type="ECO:0000256" key="1">
    <source>
        <dbReference type="ARBA" id="ARBA00004123"/>
    </source>
</evidence>
<feature type="compositionally biased region" description="Low complexity" evidence="3">
    <location>
        <begin position="243"/>
        <end position="252"/>
    </location>
</feature>
<organism evidence="4 5">
    <name type="scientific">Vanrija albida</name>
    <dbReference type="NCBI Taxonomy" id="181172"/>
    <lineage>
        <taxon>Eukaryota</taxon>
        <taxon>Fungi</taxon>
        <taxon>Dikarya</taxon>
        <taxon>Basidiomycota</taxon>
        <taxon>Agaricomycotina</taxon>
        <taxon>Tremellomycetes</taxon>
        <taxon>Trichosporonales</taxon>
        <taxon>Trichosporonaceae</taxon>
        <taxon>Vanrija</taxon>
    </lineage>
</organism>
<evidence type="ECO:0000256" key="2">
    <source>
        <dbReference type="ARBA" id="ARBA00023242"/>
    </source>
</evidence>
<evidence type="ECO:0000256" key="3">
    <source>
        <dbReference type="SAM" id="MobiDB-lite"/>
    </source>
</evidence>
<gene>
    <name evidence="4" type="ORF">Q8F55_002086</name>
</gene>
<proteinExistence type="predicted"/>
<feature type="region of interest" description="Disordered" evidence="3">
    <location>
        <begin position="242"/>
        <end position="336"/>
    </location>
</feature>
<dbReference type="EMBL" id="JBBXJM010000002">
    <property type="protein sequence ID" value="KAL1411136.1"/>
    <property type="molecule type" value="Genomic_DNA"/>
</dbReference>
<accession>A0ABR3Q9M8</accession>
<reference evidence="4 5" key="1">
    <citation type="submission" date="2023-08" db="EMBL/GenBank/DDBJ databases">
        <title>Annotated Genome Sequence of Vanrija albida AlHP1.</title>
        <authorList>
            <person name="Herzog R."/>
        </authorList>
    </citation>
    <scope>NUCLEOTIDE SEQUENCE [LARGE SCALE GENOMIC DNA]</scope>
    <source>
        <strain evidence="4 5">AlHP1</strain>
    </source>
</reference>
<protein>
    <submittedName>
        <fullName evidence="4">Uncharacterized protein</fullName>
    </submittedName>
</protein>
<dbReference type="RefSeq" id="XP_069211080.1">
    <property type="nucleotide sequence ID" value="XM_069350694.1"/>
</dbReference>
<dbReference type="InterPro" id="IPR008501">
    <property type="entry name" value="THOC7/Mft1"/>
</dbReference>
<keyword evidence="5" id="KW-1185">Reference proteome</keyword>